<evidence type="ECO:0000256" key="1">
    <source>
        <dbReference type="PROSITE-ProRule" id="PRU00042"/>
    </source>
</evidence>
<dbReference type="GO" id="GO:0008270">
    <property type="term" value="F:zinc ion binding"/>
    <property type="evidence" value="ECO:0007669"/>
    <property type="project" value="UniProtKB-KW"/>
</dbReference>
<feature type="compositionally biased region" description="Basic and acidic residues" evidence="2">
    <location>
        <begin position="262"/>
        <end position="280"/>
    </location>
</feature>
<dbReference type="RefSeq" id="XP_011022151.1">
    <property type="nucleotide sequence ID" value="XM_011023849.1"/>
</dbReference>
<keyword evidence="1" id="KW-0479">Metal-binding</keyword>
<accession>A0AAJ6XKL9</accession>
<dbReference type="GeneID" id="105124026"/>
<dbReference type="PANTHER" id="PTHR47591:SF13">
    <property type="entry name" value="OS02G0293900 PROTEIN"/>
    <property type="match status" value="1"/>
</dbReference>
<evidence type="ECO:0000313" key="4">
    <source>
        <dbReference type="Proteomes" id="UP000694918"/>
    </source>
</evidence>
<dbReference type="PROSITE" id="PS50157">
    <property type="entry name" value="ZINC_FINGER_C2H2_2"/>
    <property type="match status" value="1"/>
</dbReference>
<gene>
    <name evidence="5" type="primary">LOC105124026</name>
</gene>
<organism evidence="4 5">
    <name type="scientific">Populus euphratica</name>
    <name type="common">Euphrates poplar</name>
    <dbReference type="NCBI Taxonomy" id="75702"/>
    <lineage>
        <taxon>Eukaryota</taxon>
        <taxon>Viridiplantae</taxon>
        <taxon>Streptophyta</taxon>
        <taxon>Embryophyta</taxon>
        <taxon>Tracheophyta</taxon>
        <taxon>Spermatophyta</taxon>
        <taxon>Magnoliopsida</taxon>
        <taxon>eudicotyledons</taxon>
        <taxon>Gunneridae</taxon>
        <taxon>Pentapetalae</taxon>
        <taxon>rosids</taxon>
        <taxon>fabids</taxon>
        <taxon>Malpighiales</taxon>
        <taxon>Salicaceae</taxon>
        <taxon>Saliceae</taxon>
        <taxon>Populus</taxon>
    </lineage>
</organism>
<dbReference type="PROSITE" id="PS00028">
    <property type="entry name" value="ZINC_FINGER_C2H2_1"/>
    <property type="match status" value="1"/>
</dbReference>
<feature type="compositionally biased region" description="Low complexity" evidence="2">
    <location>
        <begin position="247"/>
        <end position="260"/>
    </location>
</feature>
<dbReference type="InterPro" id="IPR013087">
    <property type="entry name" value="Znf_C2H2_type"/>
</dbReference>
<keyword evidence="1" id="KW-0862">Zinc</keyword>
<sequence length="280" mass="29171">MTNNNNNDNKDAAAIPDKATEHSEAANSPRRNPNDQEEAIAPPRPTVQRSTLETGGPSSVSGPAGPAGTEVGASPAAVTLTSGASPSTPVRIGGSGTAVVDPSTTVAATGVAGEGSSSRKRSGKGEESSPHVSKKAKGEMDINPDAEPTCSTCGRTFASWKAVFGHMRAHPDRGWRGAFPPPEWSPEKPTDQQGDQSALRSQLAPRLLNLAINTLNRMKHDQGHEAGSSTNRRNFDLNTEPPRESESNSGSSSPPSSGNRFDLNKPPKADHNNGNEGASK</sequence>
<feature type="domain" description="C2H2-type" evidence="3">
    <location>
        <begin position="148"/>
        <end position="170"/>
    </location>
</feature>
<name>A0AAJ6XKL9_POPEU</name>
<evidence type="ECO:0000313" key="5">
    <source>
        <dbReference type="RefSeq" id="XP_011022151.1"/>
    </source>
</evidence>
<proteinExistence type="predicted"/>
<protein>
    <submittedName>
        <fullName evidence="5">Uncharacterized protein LOC105124026</fullName>
    </submittedName>
</protein>
<evidence type="ECO:0000256" key="2">
    <source>
        <dbReference type="SAM" id="MobiDB-lite"/>
    </source>
</evidence>
<dbReference type="PANTHER" id="PTHR47591">
    <property type="entry name" value="ZINC FINGER PROTEIN ZAT2-RELATED"/>
    <property type="match status" value="1"/>
</dbReference>
<dbReference type="KEGG" id="peu:105124026"/>
<evidence type="ECO:0000259" key="3">
    <source>
        <dbReference type="PROSITE" id="PS50157"/>
    </source>
</evidence>
<feature type="compositionally biased region" description="Polar residues" evidence="2">
    <location>
        <begin position="191"/>
        <end position="200"/>
    </location>
</feature>
<feature type="region of interest" description="Disordered" evidence="2">
    <location>
        <begin position="1"/>
        <end position="150"/>
    </location>
</feature>
<dbReference type="AlphaFoldDB" id="A0AAJ6XKL9"/>
<keyword evidence="4" id="KW-1185">Reference proteome</keyword>
<reference evidence="5" key="1">
    <citation type="submission" date="2025-08" db="UniProtKB">
        <authorList>
            <consortium name="RefSeq"/>
        </authorList>
    </citation>
    <scope>IDENTIFICATION</scope>
</reference>
<dbReference type="Proteomes" id="UP000694918">
    <property type="component" value="Unplaced"/>
</dbReference>
<feature type="region of interest" description="Disordered" evidence="2">
    <location>
        <begin position="170"/>
        <end position="280"/>
    </location>
</feature>
<feature type="compositionally biased region" description="Low complexity" evidence="2">
    <location>
        <begin position="55"/>
        <end position="68"/>
    </location>
</feature>
<keyword evidence="1" id="KW-0863">Zinc-finger</keyword>
<feature type="compositionally biased region" description="Polar residues" evidence="2">
    <location>
        <begin position="79"/>
        <end position="88"/>
    </location>
</feature>